<dbReference type="EMBL" id="JAZDDG010000005">
    <property type="protein sequence ID" value="MEE1976603.1"/>
    <property type="molecule type" value="Genomic_DNA"/>
</dbReference>
<proteinExistence type="predicted"/>
<accession>A0ABU7IUU1</accession>
<comment type="caution">
    <text evidence="2">The sequence shown here is derived from an EMBL/GenBank/DDBJ whole genome shotgun (WGS) entry which is preliminary data.</text>
</comment>
<organism evidence="2 3">
    <name type="scientific">Maribacter cobaltidurans</name>
    <dbReference type="NCBI Taxonomy" id="1178778"/>
    <lineage>
        <taxon>Bacteria</taxon>
        <taxon>Pseudomonadati</taxon>
        <taxon>Bacteroidota</taxon>
        <taxon>Flavobacteriia</taxon>
        <taxon>Flavobacteriales</taxon>
        <taxon>Flavobacteriaceae</taxon>
        <taxon>Maribacter</taxon>
    </lineage>
</organism>
<name>A0ABU7IUU1_9FLAO</name>
<evidence type="ECO:0000313" key="2">
    <source>
        <dbReference type="EMBL" id="MEE1976603.1"/>
    </source>
</evidence>
<reference evidence="2 3" key="1">
    <citation type="submission" date="2024-01" db="EMBL/GenBank/DDBJ databases">
        <title>Maribacter spp. originated from different algae showed divergent polysaccharides utilization ability.</title>
        <authorList>
            <person name="Wang H."/>
            <person name="Wu Y."/>
        </authorList>
    </citation>
    <scope>NUCLEOTIDE SEQUENCE [LARGE SCALE GENOMIC DNA]</scope>
    <source>
        <strain evidence="2 3">PR1</strain>
    </source>
</reference>
<keyword evidence="3" id="KW-1185">Reference proteome</keyword>
<gene>
    <name evidence="2" type="ORF">V1I91_11020</name>
</gene>
<dbReference type="Proteomes" id="UP001356308">
    <property type="component" value="Unassembled WGS sequence"/>
</dbReference>
<evidence type="ECO:0000256" key="1">
    <source>
        <dbReference type="SAM" id="Coils"/>
    </source>
</evidence>
<dbReference type="RefSeq" id="WP_272651304.1">
    <property type="nucleotide sequence ID" value="NZ_JAZDDG010000005.1"/>
</dbReference>
<sequence>MGSDKLDLQDKLIAFKSILTVIGAPVATALTGDPFVATGVTNLFLETFFGIQSEVKMKRVSSFLEKLEEGIREIEPEFDLENTQRIELRDLIETAIIKASRANSENKIERLKKILIGQIKEPEEYDYVSRYLDLASLLNDNQVLILSSFVNTEVEFVAHQDALRELNKELEENRLKKGELSGNHVSVDLLNKLANEKEEISSRIREKQKDFNRVYQKRKHQLEILGKEEYNFLLNELRVFGLIYNPYEGMFGNEGEYADYRCTILAKGFMKYLTM</sequence>
<keyword evidence="1" id="KW-0175">Coiled coil</keyword>
<protein>
    <submittedName>
        <fullName evidence="2">Uncharacterized protein</fullName>
    </submittedName>
</protein>
<feature type="coiled-coil region" evidence="1">
    <location>
        <begin position="156"/>
        <end position="210"/>
    </location>
</feature>
<evidence type="ECO:0000313" key="3">
    <source>
        <dbReference type="Proteomes" id="UP001356308"/>
    </source>
</evidence>